<feature type="region of interest" description="Disordered" evidence="4">
    <location>
        <begin position="785"/>
        <end position="816"/>
    </location>
</feature>
<name>A0A484B0B9_DRONA</name>
<sequence length="1527" mass="175016">MTDAHSGTAYNNKTLLCTNIPELFLDKFVARTHFSRFGNLVNFVLRPRRMTCTVSYSNEEEAALALREGNVYNGHEFEMSYAENESTPAQKTEEWVDPDVQAELSVLGGSWRNEYGGSKPNATKPQAMTAAASLFGSSKIASVPTSSNAEREKEKDRERDRQRAPAQFKVAKQELEVVMRKPAFTSEEKYRVLDARDKLLRLNQKRSTTDAKRLQGHCPDMCPEKERVLREFQRQVAIYELKQGTDDQIAHELALKQYSRSSADQETPLPHELRAEPVLHMTMSYLMHEIMDISETTDNLGDWFHFVWDRTRSIRKEITQQELCSLGAVKLVEQCARFHIHCAARLVAEDPSVFDAKINAENLTKCLQTLKYMYHDLRLKGIQCPREPEFRGYIVLLNLADANFLWDVSQLPVELQNCKEIRRAIQFHLALQDTNFVRFFQLLREPETSYLSACILITYFIRLRILAMHRIVQAYRAPRKYEFTLLPVQYIRQMLLFASDEETIEFVEGCGLTVNQGDRVELTRIHTPEHYKLSRQFELVESKRKQSVGECICGEELPAKSLYSNHRPHNSFNEQGYLKSSAWTARDQLPNAEELEEEPRAAYTETLPTATEATATTAATTTIFKSPSPSDNLFKVPQFSAPISPRSKAATPPAQTPQPQPTMPAKTFSFEMPQKQPQQQQQQQQQQQAFGFGRNTAEEAKPSASTAIGFSFAAAAAASMAKSGPSAADLAEQQRQQKAADDAKFAALQQAIATAKQREQELLELQKAKAEQAERARQQLLFEQQQTKEKQKREEQAQQAAAAAAAEADAKAERQRQLHIEAERTTQRNQLLDQLIDEQLNELCEREFQLHHSALAIYDALLDEQIVELVRRNIRRTDYELGLIRKYWRRWRNYRRVQQQKDALFACLPLSFGAESCERLLNTKTAEQPLRLMRRYRQGEACDYRQLLAGMDDQCWLKLDLWELLAHTLQQETPGARQYFKLLISLPDSSVGLVMEHALDRGVLQQPVLGESQSQRAKTPGQAAYITGLAHGVALCVHKLKGSPPANPSQMRNADGIICFVDVKQVPEARQRLHSLVRSSGCDYVAVIVQQQETEEAQLVTQLQLESLRAFRIFDCRTMARGKQKLQLVALLQCAVQFLAKQPHRSRGSLQQMELREWLLRHLGDELFERLRYAAQKDIAIGWRCRQVPQFCVQLYNEAVRRLQLVAGEQLEDRPQLPQELRVYVEPLPPQAPLPNRLEYFVSGWQSREQRAKIVQLLEQAKLPEMPPLPATTDQSQDGLCEWLLNYAQLSEDDAQVETVALRAIQTLELQLRTGNPNYLDIVDIFAKERLYNVLQRNAASIPAAIVYRRHTMQRYFATHWYYDWPSPEEAAAAAAAAAAENPQQEEPIEEQTVLSSQREPLDYEQVLRKAQAVLDKCQQAHQHPVERKTLTVLNEPLDTLDRIMERCERHTLNAPHEPHPHSHSHWQTRRQAENLPMQPVNKRQRLSAPASDECADLLDRTVRLLNVSQTTEERRLQILQRANRFI</sequence>
<dbReference type="InterPro" id="IPR035979">
    <property type="entry name" value="RBD_domain_sf"/>
</dbReference>
<dbReference type="Pfam" id="PF03399">
    <property type="entry name" value="SAC3_GANP"/>
    <property type="match status" value="1"/>
</dbReference>
<dbReference type="OrthoDB" id="21502at2759"/>
<dbReference type="PROSITE" id="PS50102">
    <property type="entry name" value="RRM"/>
    <property type="match status" value="1"/>
</dbReference>
<evidence type="ECO:0000256" key="3">
    <source>
        <dbReference type="PROSITE-ProRule" id="PRU00176"/>
    </source>
</evidence>
<dbReference type="GO" id="GO:0003723">
    <property type="term" value="F:RNA binding"/>
    <property type="evidence" value="ECO:0007669"/>
    <property type="project" value="UniProtKB-UniRule"/>
</dbReference>
<comment type="similarity">
    <text evidence="2">Belongs to the SAC3 family.</text>
</comment>
<dbReference type="EMBL" id="LSRL02000247">
    <property type="protein sequence ID" value="TDG42307.1"/>
    <property type="molecule type" value="Genomic_DNA"/>
</dbReference>
<dbReference type="Gene3D" id="3.30.70.330">
    <property type="match status" value="1"/>
</dbReference>
<dbReference type="GO" id="GO:0070390">
    <property type="term" value="C:transcription export complex 2"/>
    <property type="evidence" value="ECO:0007669"/>
    <property type="project" value="TreeGrafter"/>
</dbReference>
<accession>A0A484B0B9</accession>
<keyword evidence="8" id="KW-1185">Reference proteome</keyword>
<dbReference type="Proteomes" id="UP000295192">
    <property type="component" value="Unassembled WGS sequence"/>
</dbReference>
<evidence type="ECO:0000256" key="1">
    <source>
        <dbReference type="ARBA" id="ARBA00022884"/>
    </source>
</evidence>
<feature type="compositionally biased region" description="Polar residues" evidence="4">
    <location>
        <begin position="139"/>
        <end position="148"/>
    </location>
</feature>
<feature type="region of interest" description="Disordered" evidence="4">
    <location>
        <begin position="643"/>
        <end position="702"/>
    </location>
</feature>
<dbReference type="InterPro" id="IPR005062">
    <property type="entry name" value="SAC3/GANP/THP3_conserved"/>
</dbReference>
<feature type="compositionally biased region" description="Basic and acidic residues" evidence="4">
    <location>
        <begin position="149"/>
        <end position="163"/>
    </location>
</feature>
<dbReference type="InterPro" id="IPR045107">
    <property type="entry name" value="SAC3/GANP/THP3"/>
</dbReference>
<feature type="compositionally biased region" description="Low complexity" evidence="4">
    <location>
        <begin position="797"/>
        <end position="807"/>
    </location>
</feature>
<proteinExistence type="inferred from homology"/>
<organism evidence="7 8">
    <name type="scientific">Drosophila navojoa</name>
    <name type="common">Fruit fly</name>
    <dbReference type="NCBI Taxonomy" id="7232"/>
    <lineage>
        <taxon>Eukaryota</taxon>
        <taxon>Metazoa</taxon>
        <taxon>Ecdysozoa</taxon>
        <taxon>Arthropoda</taxon>
        <taxon>Hexapoda</taxon>
        <taxon>Insecta</taxon>
        <taxon>Pterygota</taxon>
        <taxon>Neoptera</taxon>
        <taxon>Endopterygota</taxon>
        <taxon>Diptera</taxon>
        <taxon>Brachycera</taxon>
        <taxon>Muscomorpha</taxon>
        <taxon>Ephydroidea</taxon>
        <taxon>Drosophilidae</taxon>
        <taxon>Drosophila</taxon>
    </lineage>
</organism>
<evidence type="ECO:0000256" key="4">
    <source>
        <dbReference type="SAM" id="MobiDB-lite"/>
    </source>
</evidence>
<feature type="domain" description="RRM" evidence="5">
    <location>
        <begin position="13"/>
        <end position="84"/>
    </location>
</feature>
<gene>
    <name evidence="7" type="ORF">AWZ03_011261</name>
</gene>
<dbReference type="OMA" id="RPHNSFN"/>
<dbReference type="InterPro" id="IPR000504">
    <property type="entry name" value="RRM_dom"/>
</dbReference>
<feature type="domain" description="PCI" evidence="6">
    <location>
        <begin position="355"/>
        <end position="538"/>
    </location>
</feature>
<evidence type="ECO:0000259" key="5">
    <source>
        <dbReference type="PROSITE" id="PS50102"/>
    </source>
</evidence>
<evidence type="ECO:0000313" key="7">
    <source>
        <dbReference type="EMBL" id="TDG42307.1"/>
    </source>
</evidence>
<evidence type="ECO:0000256" key="2">
    <source>
        <dbReference type="ARBA" id="ARBA00038443"/>
    </source>
</evidence>
<dbReference type="KEGG" id="dnv:108656049"/>
<dbReference type="SUPFAM" id="SSF54928">
    <property type="entry name" value="RNA-binding domain, RBD"/>
    <property type="match status" value="1"/>
</dbReference>
<evidence type="ECO:0000313" key="8">
    <source>
        <dbReference type="Proteomes" id="UP000295192"/>
    </source>
</evidence>
<dbReference type="GO" id="GO:0005737">
    <property type="term" value="C:cytoplasm"/>
    <property type="evidence" value="ECO:0007669"/>
    <property type="project" value="TreeGrafter"/>
</dbReference>
<dbReference type="CDD" id="cd12457">
    <property type="entry name" value="RRM_XMAS2"/>
    <property type="match status" value="1"/>
</dbReference>
<dbReference type="InterPro" id="IPR000717">
    <property type="entry name" value="PCI_dom"/>
</dbReference>
<dbReference type="Gene3D" id="1.25.40.990">
    <property type="match status" value="1"/>
</dbReference>
<evidence type="ECO:0000259" key="6">
    <source>
        <dbReference type="PROSITE" id="PS50250"/>
    </source>
</evidence>
<dbReference type="PANTHER" id="PTHR12436">
    <property type="entry name" value="80 KDA MCM3-ASSOCIATED PROTEIN"/>
    <property type="match status" value="1"/>
</dbReference>
<dbReference type="PROSITE" id="PS50250">
    <property type="entry name" value="PCI"/>
    <property type="match status" value="1"/>
</dbReference>
<dbReference type="GO" id="GO:0006406">
    <property type="term" value="P:mRNA export from nucleus"/>
    <property type="evidence" value="ECO:0007669"/>
    <property type="project" value="TreeGrafter"/>
</dbReference>
<reference evidence="7 8" key="1">
    <citation type="journal article" date="2019" name="J. Hered.">
        <title>An Improved Genome Assembly for Drosophila navojoa, the Basal Species in the mojavensis Cluster.</title>
        <authorList>
            <person name="Vanderlinde T."/>
            <person name="Dupim E.G."/>
            <person name="Nazario-Yepiz N.O."/>
            <person name="Carvalho A.B."/>
        </authorList>
    </citation>
    <scope>NUCLEOTIDE SEQUENCE [LARGE SCALE GENOMIC DNA]</scope>
    <source>
        <strain evidence="7">Navoj_Jal97</strain>
        <tissue evidence="7">Whole organism</tissue>
    </source>
</reference>
<keyword evidence="1 3" id="KW-0694">RNA-binding</keyword>
<evidence type="ECO:0008006" key="9">
    <source>
        <dbReference type="Google" id="ProtNLM"/>
    </source>
</evidence>
<dbReference type="InterPro" id="IPR012677">
    <property type="entry name" value="Nucleotide-bd_a/b_plait_sf"/>
</dbReference>
<dbReference type="STRING" id="7232.A0A484B0B9"/>
<comment type="caution">
    <text evidence="7">The sequence shown here is derived from an EMBL/GenBank/DDBJ whole genome shotgun (WGS) entry which is preliminary data.</text>
</comment>
<feature type="compositionally biased region" description="Basic and acidic residues" evidence="4">
    <location>
        <begin position="786"/>
        <end position="796"/>
    </location>
</feature>
<dbReference type="PANTHER" id="PTHR12436:SF3">
    <property type="entry name" value="GERMINAL-CENTER ASSOCIATED NUCLEAR PROTEIN"/>
    <property type="match status" value="1"/>
</dbReference>
<feature type="region of interest" description="Disordered" evidence="4">
    <location>
        <begin position="139"/>
        <end position="165"/>
    </location>
</feature>
<protein>
    <recommendedName>
        <fullName evidence="9">Protein xmas-2</fullName>
    </recommendedName>
</protein>
<dbReference type="InterPro" id="IPR034366">
    <property type="entry name" value="XMAS_RRM"/>
</dbReference>
<feature type="compositionally biased region" description="Low complexity" evidence="4">
    <location>
        <begin position="673"/>
        <end position="688"/>
    </location>
</feature>